<protein>
    <submittedName>
        <fullName evidence="2">Sortase-like acyltransferase</fullName>
    </submittedName>
</protein>
<keyword evidence="3" id="KW-1185">Reference proteome</keyword>
<organism evidence="2 3">
    <name type="scientific">Mycolicibacterium canariasense</name>
    <name type="common">Mycobacterium canariasense</name>
    <dbReference type="NCBI Taxonomy" id="228230"/>
    <lineage>
        <taxon>Bacteria</taxon>
        <taxon>Bacillati</taxon>
        <taxon>Actinomycetota</taxon>
        <taxon>Actinomycetes</taxon>
        <taxon>Mycobacteriales</taxon>
        <taxon>Mycobacteriaceae</taxon>
        <taxon>Mycolicibacterium</taxon>
    </lineage>
</organism>
<dbReference type="AlphaFoldDB" id="A0A117IBS5"/>
<reference evidence="3" key="2">
    <citation type="submission" date="2016-02" db="EMBL/GenBank/DDBJ databases">
        <title>Draft genome sequence of five rapidly growing Mycobacterium species.</title>
        <authorList>
            <person name="Katahira K."/>
            <person name="Gotou Y."/>
            <person name="Iida K."/>
            <person name="Ogura Y."/>
            <person name="Hayashi T."/>
        </authorList>
    </citation>
    <scope>NUCLEOTIDE SEQUENCE [LARGE SCALE GENOMIC DNA]</scope>
    <source>
        <strain evidence="3">JCM15298</strain>
    </source>
</reference>
<sequence>MSVRNATTDDLPAIAEIYAHYVATSVATFELEAPDAAEWQRRFAAITGAGLPFVVTEHDGAVAGYAYCAPWKTRPAYRATVEDSIYIAPWAVGKGCGARLLGALLDAAQAAGVREIIAVIADSGDPASVRLHQRFGFRTAGRLERVGYKHQRWIDTVLLQWSAPVDGLGRPDVRMGE</sequence>
<proteinExistence type="predicted"/>
<evidence type="ECO:0000259" key="1">
    <source>
        <dbReference type="PROSITE" id="PS51186"/>
    </source>
</evidence>
<dbReference type="CDD" id="cd04301">
    <property type="entry name" value="NAT_SF"/>
    <property type="match status" value="1"/>
</dbReference>
<dbReference type="Gene3D" id="3.40.630.30">
    <property type="match status" value="1"/>
</dbReference>
<dbReference type="InterPro" id="IPR000182">
    <property type="entry name" value="GNAT_dom"/>
</dbReference>
<gene>
    <name evidence="2" type="ORF">RMCC_5400</name>
</gene>
<dbReference type="PANTHER" id="PTHR43072">
    <property type="entry name" value="N-ACETYLTRANSFERASE"/>
    <property type="match status" value="1"/>
</dbReference>
<dbReference type="SUPFAM" id="SSF55729">
    <property type="entry name" value="Acyl-CoA N-acyltransferases (Nat)"/>
    <property type="match status" value="1"/>
</dbReference>
<dbReference type="STRING" id="228230.RMCC_5400"/>
<feature type="domain" description="N-acetyltransferase" evidence="1">
    <location>
        <begin position="1"/>
        <end position="164"/>
    </location>
</feature>
<dbReference type="InterPro" id="IPR016181">
    <property type="entry name" value="Acyl_CoA_acyltransferase"/>
</dbReference>
<comment type="caution">
    <text evidence="2">The sequence shown here is derived from an EMBL/GenBank/DDBJ whole genome shotgun (WGS) entry which is preliminary data.</text>
</comment>
<reference evidence="3" key="1">
    <citation type="journal article" date="2016" name="Genome Announc.">
        <title>Draft Genome Sequences of Five Rapidly Growing Mycobacterium Species, M. thermoresistibile, M. fortuitum subsp. acetamidolyticum, M. canariasense, M. brisbanense, and M. novocastrense.</title>
        <authorList>
            <person name="Katahira K."/>
            <person name="Ogura Y."/>
            <person name="Gotoh Y."/>
            <person name="Hayashi T."/>
        </authorList>
    </citation>
    <scope>NUCLEOTIDE SEQUENCE [LARGE SCALE GENOMIC DNA]</scope>
    <source>
        <strain evidence="3">JCM15298</strain>
    </source>
</reference>
<dbReference type="PANTHER" id="PTHR43072:SF8">
    <property type="entry name" value="ACYLTRANSFERASE FABY-RELATED"/>
    <property type="match status" value="1"/>
</dbReference>
<dbReference type="PROSITE" id="PS51186">
    <property type="entry name" value="GNAT"/>
    <property type="match status" value="1"/>
</dbReference>
<evidence type="ECO:0000313" key="2">
    <source>
        <dbReference type="EMBL" id="GAS98435.1"/>
    </source>
</evidence>
<dbReference type="EMBL" id="BCSY01000084">
    <property type="protein sequence ID" value="GAS98435.1"/>
    <property type="molecule type" value="Genomic_DNA"/>
</dbReference>
<dbReference type="Proteomes" id="UP000069443">
    <property type="component" value="Unassembled WGS sequence"/>
</dbReference>
<dbReference type="GO" id="GO:0016747">
    <property type="term" value="F:acyltransferase activity, transferring groups other than amino-acyl groups"/>
    <property type="evidence" value="ECO:0007669"/>
    <property type="project" value="InterPro"/>
</dbReference>
<dbReference type="OrthoDB" id="3173333at2"/>
<keyword evidence="2" id="KW-0012">Acyltransferase</keyword>
<name>A0A117IBS5_MYCCR</name>
<keyword evidence="2" id="KW-0808">Transferase</keyword>
<dbReference type="Pfam" id="PF13420">
    <property type="entry name" value="Acetyltransf_4"/>
    <property type="match status" value="1"/>
</dbReference>
<dbReference type="RefSeq" id="WP_062659257.1">
    <property type="nucleotide sequence ID" value="NZ_BCSY01000084.1"/>
</dbReference>
<accession>A0A117IBS5</accession>
<evidence type="ECO:0000313" key="3">
    <source>
        <dbReference type="Proteomes" id="UP000069443"/>
    </source>
</evidence>